<name>A0A163ES83_PHYB8</name>
<accession>A0A163ES83</accession>
<keyword evidence="2" id="KW-1185">Reference proteome</keyword>
<reference evidence="2" key="1">
    <citation type="submission" date="2015-06" db="EMBL/GenBank/DDBJ databases">
        <title>Expansion of signal transduction pathways in fungi by whole-genome duplication.</title>
        <authorList>
            <consortium name="DOE Joint Genome Institute"/>
            <person name="Corrochano L.M."/>
            <person name="Kuo A."/>
            <person name="Marcet-Houben M."/>
            <person name="Polaino S."/>
            <person name="Salamov A."/>
            <person name="Villalobos J.M."/>
            <person name="Alvarez M.I."/>
            <person name="Avalos J."/>
            <person name="Benito E.P."/>
            <person name="Benoit I."/>
            <person name="Burger G."/>
            <person name="Camino L.P."/>
            <person name="Canovas D."/>
            <person name="Cerda-Olmedo E."/>
            <person name="Cheng J.-F."/>
            <person name="Dominguez A."/>
            <person name="Elias M."/>
            <person name="Eslava A.P."/>
            <person name="Glaser F."/>
            <person name="Grimwood J."/>
            <person name="Gutierrez G."/>
            <person name="Heitman J."/>
            <person name="Henrissat B."/>
            <person name="Iturriaga E.A."/>
            <person name="Lang B.F."/>
            <person name="Lavin J.L."/>
            <person name="Lee S."/>
            <person name="Li W."/>
            <person name="Lindquist E."/>
            <person name="Lopez-Garcia S."/>
            <person name="Luque E.M."/>
            <person name="Marcos A.T."/>
            <person name="Martin J."/>
            <person name="McCluskey K."/>
            <person name="Medina H.R."/>
            <person name="Miralles-Duran A."/>
            <person name="Miyazaki A."/>
            <person name="Munoz-Torres E."/>
            <person name="Oguiza J.A."/>
            <person name="Ohm R."/>
            <person name="Olmedo M."/>
            <person name="Orejas M."/>
            <person name="Ortiz-Castellanos L."/>
            <person name="Pisabarro A.G."/>
            <person name="Rodriguez-Romero J."/>
            <person name="Ruiz-Herrera J."/>
            <person name="Ruiz-Vazquez R."/>
            <person name="Sanz C."/>
            <person name="Schackwitz W."/>
            <person name="Schmutz J."/>
            <person name="Shahriari M."/>
            <person name="Shelest E."/>
            <person name="Silva-Franco F."/>
            <person name="Soanes D."/>
            <person name="Syed K."/>
            <person name="Tagua V.G."/>
            <person name="Talbot N.J."/>
            <person name="Thon M."/>
            <person name="De vries R.P."/>
            <person name="Wiebenga A."/>
            <person name="Yadav J.S."/>
            <person name="Braun E.L."/>
            <person name="Baker S."/>
            <person name="Garre V."/>
            <person name="Horwitz B."/>
            <person name="Torres-Martinez S."/>
            <person name="Idnurm A."/>
            <person name="Herrera-Estrella A."/>
            <person name="Gabaldon T."/>
            <person name="Grigoriev I.V."/>
        </authorList>
    </citation>
    <scope>NUCLEOTIDE SEQUENCE [LARGE SCALE GENOMIC DNA]</scope>
    <source>
        <strain evidence="2">NRRL 1555(-)</strain>
    </source>
</reference>
<evidence type="ECO:0000313" key="2">
    <source>
        <dbReference type="Proteomes" id="UP000077315"/>
    </source>
</evidence>
<dbReference type="VEuPathDB" id="FungiDB:PHYBLDRAFT_72907"/>
<sequence>MKRVISIFSKLIKSKYKGDCNVSFLVEQFILQNYVNMAISIQNEIDLIQPKSYGRESYMNLPNNSSGAHNHNIIVYSWLVGAVIFFFQHKNSLGYLCFLAFVEVMKEHDATAHNSSVPIIKQQLQNSSTGC</sequence>
<dbReference type="EMBL" id="KV440971">
    <property type="protein sequence ID" value="OAD81220.1"/>
    <property type="molecule type" value="Genomic_DNA"/>
</dbReference>
<organism evidence="1 2">
    <name type="scientific">Phycomyces blakesleeanus (strain ATCC 8743b / DSM 1359 / FGSC 10004 / NBRC 33097 / NRRL 1555)</name>
    <dbReference type="NCBI Taxonomy" id="763407"/>
    <lineage>
        <taxon>Eukaryota</taxon>
        <taxon>Fungi</taxon>
        <taxon>Fungi incertae sedis</taxon>
        <taxon>Mucoromycota</taxon>
        <taxon>Mucoromycotina</taxon>
        <taxon>Mucoromycetes</taxon>
        <taxon>Mucorales</taxon>
        <taxon>Phycomycetaceae</taxon>
        <taxon>Phycomyces</taxon>
    </lineage>
</organism>
<evidence type="ECO:0000313" key="1">
    <source>
        <dbReference type="EMBL" id="OAD81220.1"/>
    </source>
</evidence>
<gene>
    <name evidence="1" type="ORF">PHYBLDRAFT_72907</name>
</gene>
<dbReference type="InParanoid" id="A0A163ES83"/>
<dbReference type="Proteomes" id="UP000077315">
    <property type="component" value="Unassembled WGS sequence"/>
</dbReference>
<protein>
    <submittedName>
        <fullName evidence="1">Uncharacterized protein</fullName>
    </submittedName>
</protein>
<proteinExistence type="predicted"/>
<dbReference type="RefSeq" id="XP_018299260.1">
    <property type="nucleotide sequence ID" value="XM_018442742.1"/>
</dbReference>
<dbReference type="GeneID" id="29003648"/>
<dbReference type="AlphaFoldDB" id="A0A163ES83"/>
<dbReference type="OrthoDB" id="2261465at2759"/>